<organism evidence="2 3">
    <name type="scientific">Rhodocollybia butyracea</name>
    <dbReference type="NCBI Taxonomy" id="206335"/>
    <lineage>
        <taxon>Eukaryota</taxon>
        <taxon>Fungi</taxon>
        <taxon>Dikarya</taxon>
        <taxon>Basidiomycota</taxon>
        <taxon>Agaricomycotina</taxon>
        <taxon>Agaricomycetes</taxon>
        <taxon>Agaricomycetidae</taxon>
        <taxon>Agaricales</taxon>
        <taxon>Marasmiineae</taxon>
        <taxon>Omphalotaceae</taxon>
        <taxon>Rhodocollybia</taxon>
    </lineage>
</organism>
<evidence type="ECO:0000256" key="1">
    <source>
        <dbReference type="SAM" id="Phobius"/>
    </source>
</evidence>
<proteinExistence type="predicted"/>
<keyword evidence="1" id="KW-0472">Membrane</keyword>
<dbReference type="EMBL" id="JADNRY010000028">
    <property type="protein sequence ID" value="KAF9072020.1"/>
    <property type="molecule type" value="Genomic_DNA"/>
</dbReference>
<dbReference type="AlphaFoldDB" id="A0A9P5Q142"/>
<comment type="caution">
    <text evidence="2">The sequence shown here is derived from an EMBL/GenBank/DDBJ whole genome shotgun (WGS) entry which is preliminary data.</text>
</comment>
<dbReference type="Proteomes" id="UP000772434">
    <property type="component" value="Unassembled WGS sequence"/>
</dbReference>
<sequence>MTPAEQAAQINAFGSNCYFNVVNLVISTITCGIATLGILIAIRLLHIKTWREPKAIQLLCCMFISLAWIGQNILAYIVNFGQIKSGIVKEIPTPPSDLVVINDIQVCLSDITILAGDLVICWRAWVLLPHNRFWRFVLATIAICDAGLSVADIIFDDLVSLGLLDTHIPVLDLVFLVISLVVNMTATLLIGWKAWAHYRTMREVSVWRKSHVQKILLFLVESGAIFLFIQLFALSAAILSSITVENTVTFDLVINTAQEVWFASAAVYPLAIIIIIHSDNSPIAETIHLTAQLPTLSVS</sequence>
<feature type="transmembrane region" description="Helical" evidence="1">
    <location>
        <begin position="215"/>
        <end position="240"/>
    </location>
</feature>
<gene>
    <name evidence="2" type="ORF">BDP27DRAFT_1321306</name>
</gene>
<name>A0A9P5Q142_9AGAR</name>
<evidence type="ECO:0000313" key="2">
    <source>
        <dbReference type="EMBL" id="KAF9072020.1"/>
    </source>
</evidence>
<keyword evidence="1" id="KW-0812">Transmembrane</keyword>
<reference evidence="2" key="1">
    <citation type="submission" date="2020-11" db="EMBL/GenBank/DDBJ databases">
        <authorList>
            <consortium name="DOE Joint Genome Institute"/>
            <person name="Ahrendt S."/>
            <person name="Riley R."/>
            <person name="Andreopoulos W."/>
            <person name="Labutti K."/>
            <person name="Pangilinan J."/>
            <person name="Ruiz-Duenas F.J."/>
            <person name="Barrasa J.M."/>
            <person name="Sanchez-Garcia M."/>
            <person name="Camarero S."/>
            <person name="Miyauchi S."/>
            <person name="Serrano A."/>
            <person name="Linde D."/>
            <person name="Babiker R."/>
            <person name="Drula E."/>
            <person name="Ayuso-Fernandez I."/>
            <person name="Pacheco R."/>
            <person name="Padilla G."/>
            <person name="Ferreira P."/>
            <person name="Barriuso J."/>
            <person name="Kellner H."/>
            <person name="Castanera R."/>
            <person name="Alfaro M."/>
            <person name="Ramirez L."/>
            <person name="Pisabarro A.G."/>
            <person name="Kuo A."/>
            <person name="Tritt A."/>
            <person name="Lipzen A."/>
            <person name="He G."/>
            <person name="Yan M."/>
            <person name="Ng V."/>
            <person name="Cullen D."/>
            <person name="Martin F."/>
            <person name="Rosso M.-N."/>
            <person name="Henrissat B."/>
            <person name="Hibbett D."/>
            <person name="Martinez A.T."/>
            <person name="Grigoriev I.V."/>
        </authorList>
    </citation>
    <scope>NUCLEOTIDE SEQUENCE</scope>
    <source>
        <strain evidence="2">AH 40177</strain>
    </source>
</reference>
<keyword evidence="3" id="KW-1185">Reference proteome</keyword>
<evidence type="ECO:0000313" key="3">
    <source>
        <dbReference type="Proteomes" id="UP000772434"/>
    </source>
</evidence>
<accession>A0A9P5Q142</accession>
<feature type="transmembrane region" description="Helical" evidence="1">
    <location>
        <begin position="133"/>
        <end position="155"/>
    </location>
</feature>
<feature type="transmembrane region" description="Helical" evidence="1">
    <location>
        <begin position="175"/>
        <end position="195"/>
    </location>
</feature>
<keyword evidence="1" id="KW-1133">Transmembrane helix</keyword>
<feature type="transmembrane region" description="Helical" evidence="1">
    <location>
        <begin position="260"/>
        <end position="278"/>
    </location>
</feature>
<protein>
    <submittedName>
        <fullName evidence="2">Uncharacterized protein</fullName>
    </submittedName>
</protein>
<feature type="transmembrane region" description="Helical" evidence="1">
    <location>
        <begin position="21"/>
        <end position="44"/>
    </location>
</feature>
<dbReference type="OrthoDB" id="3049240at2759"/>
<feature type="transmembrane region" description="Helical" evidence="1">
    <location>
        <begin position="56"/>
        <end position="78"/>
    </location>
</feature>